<accession>A0A7S3AJJ9</accession>
<dbReference type="GO" id="GO:0004520">
    <property type="term" value="F:DNA endonuclease activity"/>
    <property type="evidence" value="ECO:0007669"/>
    <property type="project" value="TreeGrafter"/>
</dbReference>
<dbReference type="GO" id="GO:0008270">
    <property type="term" value="F:zinc ion binding"/>
    <property type="evidence" value="ECO:0007669"/>
    <property type="project" value="InterPro"/>
</dbReference>
<evidence type="ECO:0000313" key="3">
    <source>
        <dbReference type="EMBL" id="CAE0106796.1"/>
    </source>
</evidence>
<dbReference type="AlphaFoldDB" id="A0A7S3AJJ9"/>
<dbReference type="PANTHER" id="PTHR45766:SF5">
    <property type="entry name" value="SNF2 DOMAIN-CONTAINING PROTEIN _ HELICASE DOMAIN-CONTAINING PROTEIN _ HNH ENDONUCLEASE DOMAIN-CONTAINING PROTEIN"/>
    <property type="match status" value="1"/>
</dbReference>
<dbReference type="GO" id="GO:0003676">
    <property type="term" value="F:nucleic acid binding"/>
    <property type="evidence" value="ECO:0007669"/>
    <property type="project" value="InterPro"/>
</dbReference>
<dbReference type="InterPro" id="IPR002711">
    <property type="entry name" value="HNH"/>
</dbReference>
<gene>
    <name evidence="3" type="ORF">HERI1096_LOCUS7455</name>
</gene>
<name>A0A7S3AJJ9_9EUKA</name>
<dbReference type="CDD" id="cd00085">
    <property type="entry name" value="HNHc"/>
    <property type="match status" value="1"/>
</dbReference>
<dbReference type="Pfam" id="PF01844">
    <property type="entry name" value="HNH"/>
    <property type="match status" value="1"/>
</dbReference>
<dbReference type="GO" id="GO:0031297">
    <property type="term" value="P:replication fork processing"/>
    <property type="evidence" value="ECO:0007669"/>
    <property type="project" value="TreeGrafter"/>
</dbReference>
<dbReference type="GO" id="GO:0006281">
    <property type="term" value="P:DNA repair"/>
    <property type="evidence" value="ECO:0007669"/>
    <property type="project" value="TreeGrafter"/>
</dbReference>
<protein>
    <recommendedName>
        <fullName evidence="2">HNH domain-containing protein</fullName>
    </recommendedName>
</protein>
<dbReference type="PANTHER" id="PTHR45766">
    <property type="entry name" value="DNA ANNEALING HELICASE AND ENDONUCLEASE ZRANB3 FAMILY MEMBER"/>
    <property type="match status" value="1"/>
</dbReference>
<evidence type="ECO:0000259" key="2">
    <source>
        <dbReference type="Pfam" id="PF01844"/>
    </source>
</evidence>
<dbReference type="InterPro" id="IPR003615">
    <property type="entry name" value="HNH_nuc"/>
</dbReference>
<organism evidence="3">
    <name type="scientific">Haptolina ericina</name>
    <dbReference type="NCBI Taxonomy" id="156174"/>
    <lineage>
        <taxon>Eukaryota</taxon>
        <taxon>Haptista</taxon>
        <taxon>Haptophyta</taxon>
        <taxon>Prymnesiophyceae</taxon>
        <taxon>Prymnesiales</taxon>
        <taxon>Prymnesiaceae</taxon>
        <taxon>Haptolina</taxon>
    </lineage>
</organism>
<dbReference type="GO" id="GO:0016787">
    <property type="term" value="F:hydrolase activity"/>
    <property type="evidence" value="ECO:0007669"/>
    <property type="project" value="UniProtKB-KW"/>
</dbReference>
<dbReference type="EMBL" id="HBHX01013355">
    <property type="protein sequence ID" value="CAE0106796.1"/>
    <property type="molecule type" value="Transcribed_RNA"/>
</dbReference>
<dbReference type="GO" id="GO:0043596">
    <property type="term" value="C:nuclear replication fork"/>
    <property type="evidence" value="ECO:0007669"/>
    <property type="project" value="TreeGrafter"/>
</dbReference>
<sequence length="369" mass="40406">MFELVPVTAFLGYSFSAAAAATDDHAGIEAAFVSCQDAVSSGGSEAEGANIARAACVSFGGEWRRLSSEQRQLLSDLALRLRRPLRLPLLQELQQAGGESGGFGPSLLRYTPRHEFGAEGGVVVEWRERPLRNKQTGKFDMFRWRVHAVAPPRVDAAAAGGVPPPPRDWLCYYCNGPRDEASGWCERGAPFCSSVCVDNWAVQVGAGNAPRALLFERERGVCRACTTDCHSIYLRLRPLDARRRRRLLRSYLPGLTTRRRERIVRYCFEGDLWQADHMLAVQNGGGESGIDNLQTLCVPCHLKKTAHDRAAAGEVRGATVLAKRRRLTGEGSSSAALVGAAASADIRREYLCRLCRQPKKGHRCPGTAD</sequence>
<evidence type="ECO:0000256" key="1">
    <source>
        <dbReference type="ARBA" id="ARBA00022801"/>
    </source>
</evidence>
<dbReference type="Gene3D" id="1.10.30.50">
    <property type="match status" value="1"/>
</dbReference>
<proteinExistence type="predicted"/>
<feature type="domain" description="HNH" evidence="2">
    <location>
        <begin position="271"/>
        <end position="306"/>
    </location>
</feature>
<keyword evidence="1" id="KW-0378">Hydrolase</keyword>
<reference evidence="3" key="1">
    <citation type="submission" date="2021-01" db="EMBL/GenBank/DDBJ databases">
        <authorList>
            <person name="Corre E."/>
            <person name="Pelletier E."/>
            <person name="Niang G."/>
            <person name="Scheremetjew M."/>
            <person name="Finn R."/>
            <person name="Kale V."/>
            <person name="Holt S."/>
            <person name="Cochrane G."/>
            <person name="Meng A."/>
            <person name="Brown T."/>
            <person name="Cohen L."/>
        </authorList>
    </citation>
    <scope>NUCLEOTIDE SEQUENCE</scope>
    <source>
        <strain evidence="3">CCMP281</strain>
    </source>
</reference>